<comment type="subunit">
    <text evidence="9 10">Homohexamer. Organized in a ring with a central cavity.</text>
</comment>
<feature type="domain" description="Lon N-terminal" evidence="16">
    <location>
        <begin position="8"/>
        <end position="202"/>
    </location>
</feature>
<dbReference type="Gene3D" id="3.40.50.300">
    <property type="entry name" value="P-loop containing nucleotide triphosphate hydrolases"/>
    <property type="match status" value="1"/>
</dbReference>
<evidence type="ECO:0000259" key="15">
    <source>
        <dbReference type="PROSITE" id="PS51786"/>
    </source>
</evidence>
<comment type="induction">
    <text evidence="9">By heat shock.</text>
</comment>
<dbReference type="GO" id="GO:0006515">
    <property type="term" value="P:protein quality control for misfolded or incompletely synthesized proteins"/>
    <property type="evidence" value="ECO:0007669"/>
    <property type="project" value="UniProtKB-UniRule"/>
</dbReference>
<dbReference type="InterPro" id="IPR003959">
    <property type="entry name" value="ATPase_AAA_core"/>
</dbReference>
<dbReference type="Pfam" id="PF05362">
    <property type="entry name" value="Lon_C"/>
    <property type="match status" value="1"/>
</dbReference>
<dbReference type="SMART" id="SM00382">
    <property type="entry name" value="AAA"/>
    <property type="match status" value="1"/>
</dbReference>
<accession>A0A9D1F782</accession>
<dbReference type="HAMAP" id="MF_01973">
    <property type="entry name" value="lon_bact"/>
    <property type="match status" value="1"/>
</dbReference>
<feature type="active site" evidence="9 11">
    <location>
        <position position="676"/>
    </location>
</feature>
<keyword evidence="4 9" id="KW-0547">Nucleotide-binding</keyword>
<dbReference type="NCBIfam" id="TIGR00763">
    <property type="entry name" value="lon"/>
    <property type="match status" value="1"/>
</dbReference>
<keyword evidence="2 9" id="KW-0963">Cytoplasm</keyword>
<dbReference type="Pfam" id="PF02190">
    <property type="entry name" value="LON_substr_bdg"/>
    <property type="match status" value="1"/>
</dbReference>
<keyword evidence="5 9" id="KW-0378">Hydrolase</keyword>
<dbReference type="Gene3D" id="1.20.5.5270">
    <property type="match status" value="1"/>
</dbReference>
<dbReference type="SUPFAM" id="SSF88697">
    <property type="entry name" value="PUA domain-like"/>
    <property type="match status" value="1"/>
</dbReference>
<dbReference type="InterPro" id="IPR027417">
    <property type="entry name" value="P-loop_NTPase"/>
</dbReference>
<dbReference type="PROSITE" id="PS51786">
    <property type="entry name" value="LON_PROTEOLYTIC"/>
    <property type="match status" value="1"/>
</dbReference>
<dbReference type="InterPro" id="IPR004815">
    <property type="entry name" value="Lon_bac/euk-typ"/>
</dbReference>
<dbReference type="GO" id="GO:0043565">
    <property type="term" value="F:sequence-specific DNA binding"/>
    <property type="evidence" value="ECO:0007669"/>
    <property type="project" value="UniProtKB-UniRule"/>
</dbReference>
<comment type="similarity">
    <text evidence="9 10 13 14">Belongs to the peptidase S16 family.</text>
</comment>
<feature type="active site" evidence="9 11">
    <location>
        <position position="719"/>
    </location>
</feature>
<comment type="function">
    <text evidence="9">ATP-dependent serine protease that mediates the selective degradation of mutant and abnormal proteins as well as certain short-lived regulatory proteins. Required for cellular homeostasis and for survival from DNA damage and developmental changes induced by stress. Degrades polypeptides processively to yield small peptide fragments that are 5 to 10 amino acids long. Binds to DNA in a double-stranded, site-specific manner.</text>
</comment>
<evidence type="ECO:0000256" key="8">
    <source>
        <dbReference type="ARBA" id="ARBA00023016"/>
    </source>
</evidence>
<evidence type="ECO:0000256" key="10">
    <source>
        <dbReference type="PIRNR" id="PIRNR001174"/>
    </source>
</evidence>
<reference evidence="17" key="2">
    <citation type="journal article" date="2021" name="PeerJ">
        <title>Extensive microbial diversity within the chicken gut microbiome revealed by metagenomics and culture.</title>
        <authorList>
            <person name="Gilroy R."/>
            <person name="Ravi A."/>
            <person name="Getino M."/>
            <person name="Pursley I."/>
            <person name="Horton D.L."/>
            <person name="Alikhan N.F."/>
            <person name="Baker D."/>
            <person name="Gharbi K."/>
            <person name="Hall N."/>
            <person name="Watson M."/>
            <person name="Adriaenssens E.M."/>
            <person name="Foster-Nyarko E."/>
            <person name="Jarju S."/>
            <person name="Secka A."/>
            <person name="Antonio M."/>
            <person name="Oren A."/>
            <person name="Chaudhuri R.R."/>
            <person name="La Ragione R."/>
            <person name="Hildebrand F."/>
            <person name="Pallen M.J."/>
        </authorList>
    </citation>
    <scope>NUCLEOTIDE SEQUENCE</scope>
    <source>
        <strain evidence="17">CHK178-757</strain>
    </source>
</reference>
<dbReference type="InterPro" id="IPR027065">
    <property type="entry name" value="Lon_Prtase"/>
</dbReference>
<evidence type="ECO:0000313" key="18">
    <source>
        <dbReference type="Proteomes" id="UP000823927"/>
    </source>
</evidence>
<dbReference type="InterPro" id="IPR027543">
    <property type="entry name" value="Lon_bac"/>
</dbReference>
<dbReference type="FunFam" id="3.40.50.300:FF:000382">
    <property type="entry name" value="Lon protease homolog 2, peroxisomal"/>
    <property type="match status" value="1"/>
</dbReference>
<comment type="caution">
    <text evidence="17">The sequence shown here is derived from an EMBL/GenBank/DDBJ whole genome shotgun (WGS) entry which is preliminary data.</text>
</comment>
<evidence type="ECO:0000256" key="9">
    <source>
        <dbReference type="HAMAP-Rule" id="MF_01973"/>
    </source>
</evidence>
<dbReference type="GO" id="GO:0005524">
    <property type="term" value="F:ATP binding"/>
    <property type="evidence" value="ECO:0007669"/>
    <property type="project" value="UniProtKB-UniRule"/>
</dbReference>
<evidence type="ECO:0000256" key="7">
    <source>
        <dbReference type="ARBA" id="ARBA00022840"/>
    </source>
</evidence>
<evidence type="ECO:0000313" key="17">
    <source>
        <dbReference type="EMBL" id="HIS48699.1"/>
    </source>
</evidence>
<dbReference type="PRINTS" id="PR00830">
    <property type="entry name" value="ENDOLAPTASE"/>
</dbReference>
<dbReference type="EMBL" id="DVIT01000061">
    <property type="protein sequence ID" value="HIS48699.1"/>
    <property type="molecule type" value="Genomic_DNA"/>
</dbReference>
<reference evidence="17" key="1">
    <citation type="submission" date="2020-10" db="EMBL/GenBank/DDBJ databases">
        <authorList>
            <person name="Gilroy R."/>
        </authorList>
    </citation>
    <scope>NUCLEOTIDE SEQUENCE</scope>
    <source>
        <strain evidence="17">CHK178-757</strain>
    </source>
</reference>
<dbReference type="Gene3D" id="2.30.130.40">
    <property type="entry name" value="LON domain-like"/>
    <property type="match status" value="1"/>
</dbReference>
<evidence type="ECO:0000256" key="12">
    <source>
        <dbReference type="PIRSR" id="PIRSR001174-2"/>
    </source>
</evidence>
<dbReference type="InterPro" id="IPR008268">
    <property type="entry name" value="Peptidase_S16_AS"/>
</dbReference>
<comment type="subcellular location">
    <subcellularLocation>
        <location evidence="1 9 10">Cytoplasm</location>
    </subcellularLocation>
</comment>
<dbReference type="PROSITE" id="PS01046">
    <property type="entry name" value="LON_SER"/>
    <property type="match status" value="1"/>
</dbReference>
<dbReference type="EC" id="3.4.21.53" evidence="9 10"/>
<dbReference type="AlphaFoldDB" id="A0A9D1F782"/>
<keyword evidence="8 9" id="KW-0346">Stress response</keyword>
<dbReference type="InterPro" id="IPR015947">
    <property type="entry name" value="PUA-like_sf"/>
</dbReference>
<feature type="domain" description="Lon proteolytic" evidence="15">
    <location>
        <begin position="589"/>
        <end position="770"/>
    </location>
</feature>
<evidence type="ECO:0000259" key="16">
    <source>
        <dbReference type="PROSITE" id="PS51787"/>
    </source>
</evidence>
<keyword evidence="3 9" id="KW-0645">Protease</keyword>
<dbReference type="InterPro" id="IPR020568">
    <property type="entry name" value="Ribosomal_Su5_D2-typ_SF"/>
</dbReference>
<dbReference type="InterPro" id="IPR014721">
    <property type="entry name" value="Ribsml_uS5_D2-typ_fold_subgr"/>
</dbReference>
<evidence type="ECO:0000256" key="6">
    <source>
        <dbReference type="ARBA" id="ARBA00022825"/>
    </source>
</evidence>
<sequence>MSEINYTLPVIPLRGMTVLPDMIIHFDVSRKRSVQALEAAMVEEQNIFLVSQLDPETDHPGRKDLYDMGTVAKIKQLVKLPQDTVRVLVEGMFRARMDRLVSEQPYLSAEVTIFQDEDHPDEIHGAAMVRYLRKELAAYASVNNQFSPELVRKLENEEDPVKLMNQMAINIPMDYKVRQQLLEAVDIQERFETLISLMDLEVDIIRINREIQAKVKERVDKSQREYVLREQLRVIREELGENNLMSEAEEFEHALKKLKADKSVKARIAKEIDRFKATGNNPSENGVLRGYIETLLDMPWNKAGKDNPDTKKAEAILRADHYGLEKVKERIVEYLAVRHLAKKGETPILCLVGPPGTGKTSIGRSVARALNKEYVRISLGGVHDEAEIRGHRKTYVGAMPGRIATALKSAGVNNPVMLLDEVDKVGTDYKGDPFAALLEVLDSEQNNKFRDNYIEIPIDLSNVLFIATANTVSTIPRPLLDRMEVIEIGSYTENEKVHIAREHLIPKQLERHGFKAKQISISDKALEKIIMNYTREAGVRGLERRIGDICRKCAKKVMSSNVKNIKITEKNLEKYLGKPRYTFDTANTKDEIGVVRGLAWTSVGGDTLSVEVNVLPGTGKFELTGQLGDVMKESARAGISYIRSMISNYGIDKDFFENNDIHIHIPEGAVPKDGPSAGITMATAMISAIIKRKVRADVAMTGEITLRGRVLPIGGLKEKVLAAKIAKIKTVIVPDANRQDIEELEKEITDGLEIRFVSVMDEVLEIALCPEGE</sequence>
<evidence type="ECO:0000256" key="13">
    <source>
        <dbReference type="PROSITE-ProRule" id="PRU01122"/>
    </source>
</evidence>
<keyword evidence="7 9" id="KW-0067">ATP-binding</keyword>
<dbReference type="InterPro" id="IPR054594">
    <property type="entry name" value="Lon_lid"/>
</dbReference>
<evidence type="ECO:0000256" key="11">
    <source>
        <dbReference type="PIRSR" id="PIRSR001174-1"/>
    </source>
</evidence>
<dbReference type="PIRSF" id="PIRSF001174">
    <property type="entry name" value="Lon_proteas"/>
    <property type="match status" value="1"/>
</dbReference>
<feature type="binding site" evidence="9 12">
    <location>
        <begin position="353"/>
        <end position="360"/>
    </location>
    <ligand>
        <name>ATP</name>
        <dbReference type="ChEBI" id="CHEBI:30616"/>
    </ligand>
</feature>
<dbReference type="PANTHER" id="PTHR10046">
    <property type="entry name" value="ATP DEPENDENT LON PROTEASE FAMILY MEMBER"/>
    <property type="match status" value="1"/>
</dbReference>
<organism evidence="17 18">
    <name type="scientific">Candidatus Scybalocola faecigallinarum</name>
    <dbReference type="NCBI Taxonomy" id="2840941"/>
    <lineage>
        <taxon>Bacteria</taxon>
        <taxon>Bacillati</taxon>
        <taxon>Bacillota</taxon>
        <taxon>Clostridia</taxon>
        <taxon>Lachnospirales</taxon>
        <taxon>Lachnospiraceae</taxon>
        <taxon>Lachnospiraceae incertae sedis</taxon>
        <taxon>Candidatus Scybalocola (ex Gilroy et al. 2021)</taxon>
    </lineage>
</organism>
<dbReference type="InterPro" id="IPR008269">
    <property type="entry name" value="Lon_proteolytic"/>
</dbReference>
<dbReference type="SMART" id="SM00464">
    <property type="entry name" value="LON"/>
    <property type="match status" value="1"/>
</dbReference>
<comment type="catalytic activity">
    <reaction evidence="9 10 13">
        <text>Hydrolysis of proteins in presence of ATP.</text>
        <dbReference type="EC" id="3.4.21.53"/>
    </reaction>
</comment>
<keyword evidence="6 9" id="KW-0720">Serine protease</keyword>
<dbReference type="GO" id="GO:0004176">
    <property type="term" value="F:ATP-dependent peptidase activity"/>
    <property type="evidence" value="ECO:0007669"/>
    <property type="project" value="UniProtKB-UniRule"/>
</dbReference>
<evidence type="ECO:0000256" key="2">
    <source>
        <dbReference type="ARBA" id="ARBA00022490"/>
    </source>
</evidence>
<dbReference type="Gene3D" id="1.10.8.60">
    <property type="match status" value="1"/>
</dbReference>
<dbReference type="GO" id="GO:0016887">
    <property type="term" value="F:ATP hydrolysis activity"/>
    <property type="evidence" value="ECO:0007669"/>
    <property type="project" value="UniProtKB-UniRule"/>
</dbReference>
<dbReference type="Gene3D" id="3.30.230.10">
    <property type="match status" value="1"/>
</dbReference>
<dbReference type="GO" id="GO:0034605">
    <property type="term" value="P:cellular response to heat"/>
    <property type="evidence" value="ECO:0007669"/>
    <property type="project" value="UniProtKB-UniRule"/>
</dbReference>
<proteinExistence type="evidence at transcript level"/>
<dbReference type="PROSITE" id="PS51787">
    <property type="entry name" value="LON_N"/>
    <property type="match status" value="1"/>
</dbReference>
<evidence type="ECO:0000256" key="14">
    <source>
        <dbReference type="RuleBase" id="RU000591"/>
    </source>
</evidence>
<evidence type="ECO:0000256" key="1">
    <source>
        <dbReference type="ARBA" id="ARBA00004496"/>
    </source>
</evidence>
<protein>
    <recommendedName>
        <fullName evidence="9 10">Lon protease</fullName>
        <ecNumber evidence="9 10">3.4.21.53</ecNumber>
    </recommendedName>
    <alternativeName>
        <fullName evidence="9">ATP-dependent protease La</fullName>
    </alternativeName>
</protein>
<evidence type="ECO:0000256" key="4">
    <source>
        <dbReference type="ARBA" id="ARBA00022741"/>
    </source>
</evidence>
<dbReference type="InterPro" id="IPR003593">
    <property type="entry name" value="AAA+_ATPase"/>
</dbReference>
<dbReference type="InterPro" id="IPR003111">
    <property type="entry name" value="Lon_prtase_N"/>
</dbReference>
<dbReference type="Pfam" id="PF00004">
    <property type="entry name" value="AAA"/>
    <property type="match status" value="1"/>
</dbReference>
<dbReference type="GO" id="GO:0005737">
    <property type="term" value="C:cytoplasm"/>
    <property type="evidence" value="ECO:0007669"/>
    <property type="project" value="UniProtKB-SubCell"/>
</dbReference>
<dbReference type="SUPFAM" id="SSF54211">
    <property type="entry name" value="Ribosomal protein S5 domain 2-like"/>
    <property type="match status" value="1"/>
</dbReference>
<gene>
    <name evidence="9 17" type="primary">lon</name>
    <name evidence="17" type="ORF">IAB46_14340</name>
</gene>
<dbReference type="GO" id="GO:0004252">
    <property type="term" value="F:serine-type endopeptidase activity"/>
    <property type="evidence" value="ECO:0007669"/>
    <property type="project" value="UniProtKB-UniRule"/>
</dbReference>
<dbReference type="Gene3D" id="1.20.58.1480">
    <property type="match status" value="1"/>
</dbReference>
<dbReference type="Pfam" id="PF22667">
    <property type="entry name" value="Lon_lid"/>
    <property type="match status" value="1"/>
</dbReference>
<evidence type="ECO:0000256" key="3">
    <source>
        <dbReference type="ARBA" id="ARBA00022670"/>
    </source>
</evidence>
<evidence type="ECO:0000256" key="5">
    <source>
        <dbReference type="ARBA" id="ARBA00022801"/>
    </source>
</evidence>
<dbReference type="CDD" id="cd19500">
    <property type="entry name" value="RecA-like_Lon"/>
    <property type="match status" value="1"/>
</dbReference>
<dbReference type="InterPro" id="IPR046336">
    <property type="entry name" value="Lon_prtase_N_sf"/>
</dbReference>
<dbReference type="SUPFAM" id="SSF52540">
    <property type="entry name" value="P-loop containing nucleoside triphosphate hydrolases"/>
    <property type="match status" value="1"/>
</dbReference>
<name>A0A9D1F782_9FIRM</name>
<dbReference type="Proteomes" id="UP000823927">
    <property type="component" value="Unassembled WGS sequence"/>
</dbReference>